<name>A0A9R1VX11_LACSA</name>
<dbReference type="CDD" id="cd09274">
    <property type="entry name" value="RNase_HI_RT_Ty3"/>
    <property type="match status" value="1"/>
</dbReference>
<dbReference type="Pfam" id="PF24626">
    <property type="entry name" value="SH3_Tf2-1"/>
    <property type="match status" value="1"/>
</dbReference>
<evidence type="ECO:0000256" key="1">
    <source>
        <dbReference type="ARBA" id="ARBA00012493"/>
    </source>
</evidence>
<evidence type="ECO:0000256" key="7">
    <source>
        <dbReference type="ARBA" id="ARBA00022759"/>
    </source>
</evidence>
<gene>
    <name evidence="14" type="ORF">LSAT_V11C400209310</name>
</gene>
<organism evidence="14 15">
    <name type="scientific">Lactuca sativa</name>
    <name type="common">Garden lettuce</name>
    <dbReference type="NCBI Taxonomy" id="4236"/>
    <lineage>
        <taxon>Eukaryota</taxon>
        <taxon>Viridiplantae</taxon>
        <taxon>Streptophyta</taxon>
        <taxon>Embryophyta</taxon>
        <taxon>Tracheophyta</taxon>
        <taxon>Spermatophyta</taxon>
        <taxon>Magnoliopsida</taxon>
        <taxon>eudicotyledons</taxon>
        <taxon>Gunneridae</taxon>
        <taxon>Pentapetalae</taxon>
        <taxon>asterids</taxon>
        <taxon>campanulids</taxon>
        <taxon>Asterales</taxon>
        <taxon>Asteraceae</taxon>
        <taxon>Cichorioideae</taxon>
        <taxon>Cichorieae</taxon>
        <taxon>Lactucinae</taxon>
        <taxon>Lactuca</taxon>
    </lineage>
</organism>
<dbReference type="SUPFAM" id="SSF56672">
    <property type="entry name" value="DNA/RNA polymerases"/>
    <property type="match status" value="1"/>
</dbReference>
<dbReference type="GO" id="GO:0008270">
    <property type="term" value="F:zinc ion binding"/>
    <property type="evidence" value="ECO:0007669"/>
    <property type="project" value="UniProtKB-KW"/>
</dbReference>
<dbReference type="InterPro" id="IPR000588">
    <property type="entry name" value="Pept_A3A"/>
</dbReference>
<comment type="caution">
    <text evidence="14">The sequence shown here is derived from an EMBL/GenBank/DDBJ whole genome shotgun (WGS) entry which is preliminary data.</text>
</comment>
<keyword evidence="6" id="KW-0064">Aspartyl protease</keyword>
<evidence type="ECO:0000256" key="10">
    <source>
        <dbReference type="ARBA" id="ARBA00025678"/>
    </source>
</evidence>
<accession>A0A9R1VX11</accession>
<feature type="domain" description="Reverse transcriptase" evidence="13">
    <location>
        <begin position="503"/>
        <end position="733"/>
    </location>
</feature>
<keyword evidence="5" id="KW-0540">Nuclease</keyword>
<proteinExistence type="predicted"/>
<dbReference type="PANTHER" id="PTHR33064:SF37">
    <property type="entry name" value="RIBONUCLEASE H"/>
    <property type="match status" value="1"/>
</dbReference>
<dbReference type="PROSITE" id="PS50878">
    <property type="entry name" value="RT_POL"/>
    <property type="match status" value="1"/>
</dbReference>
<keyword evidence="4" id="KW-0548">Nucleotidyltransferase</keyword>
<keyword evidence="7" id="KW-0255">Endonuclease</keyword>
<comment type="function">
    <text evidence="10">Encodes for at least two polypeptides: protease (PR) and reverse transcriptase (RT). The protease processes the polyprotein in cis. Reverse transcriptase is multifunctional enzyme that converts the viral RNA genome into dsDNA in viral cytoplasmic capsids. This enzyme displays a DNA polymerase activity that can copy either DNA or RNA templates, and a ribonuclease H (RNase H) activity that cleaves the RNA strand of RNA-DNA heteroduplexes in a partially processive 3'- to 5'-endonucleasic mode. Neo-synthesized pregenomic RNA (pgRNA) are encapsidated, and reverse-transcribed inside the nucleocapsid. Partial (+)DNA is synthesized from the (-)DNA template and generates the relaxed circular DNA (RC-DNA) genome. After budding and infection, the RC-DNA migrates in the nucleus, and is converted into a plasmid-like covalently closed circular DNA (cccDNA).</text>
</comment>
<dbReference type="EMBL" id="NBSK02000004">
    <property type="protein sequence ID" value="KAJ0212048.1"/>
    <property type="molecule type" value="Genomic_DNA"/>
</dbReference>
<dbReference type="CDD" id="cd01647">
    <property type="entry name" value="RT_LTR"/>
    <property type="match status" value="1"/>
</dbReference>
<evidence type="ECO:0000313" key="14">
    <source>
        <dbReference type="EMBL" id="KAJ0212048.1"/>
    </source>
</evidence>
<dbReference type="Pfam" id="PF01107">
    <property type="entry name" value="MP"/>
    <property type="match status" value="1"/>
</dbReference>
<dbReference type="Pfam" id="PF00098">
    <property type="entry name" value="zf-CCHC"/>
    <property type="match status" value="1"/>
</dbReference>
<evidence type="ECO:0000256" key="3">
    <source>
        <dbReference type="ARBA" id="ARBA00022679"/>
    </source>
</evidence>
<reference evidence="14 15" key="1">
    <citation type="journal article" date="2017" name="Nat. Commun.">
        <title>Genome assembly with in vitro proximity ligation data and whole-genome triplication in lettuce.</title>
        <authorList>
            <person name="Reyes-Chin-Wo S."/>
            <person name="Wang Z."/>
            <person name="Yang X."/>
            <person name="Kozik A."/>
            <person name="Arikit S."/>
            <person name="Song C."/>
            <person name="Xia L."/>
            <person name="Froenicke L."/>
            <person name="Lavelle D.O."/>
            <person name="Truco M.J."/>
            <person name="Xia R."/>
            <person name="Zhu S."/>
            <person name="Xu C."/>
            <person name="Xu H."/>
            <person name="Xu X."/>
            <person name="Cox K."/>
            <person name="Korf I."/>
            <person name="Meyers B.C."/>
            <person name="Michelmore R.W."/>
        </authorList>
    </citation>
    <scope>NUCLEOTIDE SEQUENCE [LARGE SCALE GENOMIC DNA]</scope>
    <source>
        <strain evidence="15">cv. Salinas</strain>
        <tissue evidence="14">Seedlings</tissue>
    </source>
</reference>
<keyword evidence="11" id="KW-0862">Zinc</keyword>
<evidence type="ECO:0000256" key="2">
    <source>
        <dbReference type="ARBA" id="ARBA00022670"/>
    </source>
</evidence>
<evidence type="ECO:0000256" key="9">
    <source>
        <dbReference type="ARBA" id="ARBA00022918"/>
    </source>
</evidence>
<keyword evidence="3" id="KW-0808">Transferase</keyword>
<dbReference type="InterPro" id="IPR036875">
    <property type="entry name" value="Znf_CCHC_sf"/>
</dbReference>
<evidence type="ECO:0000256" key="11">
    <source>
        <dbReference type="PROSITE-ProRule" id="PRU00047"/>
    </source>
</evidence>
<dbReference type="InterPro" id="IPR000477">
    <property type="entry name" value="RT_dom"/>
</dbReference>
<dbReference type="InterPro" id="IPR056924">
    <property type="entry name" value="SH3_Tf2-1"/>
</dbReference>
<dbReference type="PROSITE" id="PS50158">
    <property type="entry name" value="ZF_CCHC"/>
    <property type="match status" value="1"/>
</dbReference>
<dbReference type="InterPro" id="IPR043502">
    <property type="entry name" value="DNA/RNA_pol_sf"/>
</dbReference>
<dbReference type="PANTHER" id="PTHR33064">
    <property type="entry name" value="POL PROTEIN"/>
    <property type="match status" value="1"/>
</dbReference>
<dbReference type="Proteomes" id="UP000235145">
    <property type="component" value="Unassembled WGS sequence"/>
</dbReference>
<dbReference type="Pfam" id="PF17917">
    <property type="entry name" value="RT_RNaseH"/>
    <property type="match status" value="1"/>
</dbReference>
<dbReference type="GO" id="GO:0003676">
    <property type="term" value="F:nucleic acid binding"/>
    <property type="evidence" value="ECO:0007669"/>
    <property type="project" value="InterPro"/>
</dbReference>
<dbReference type="Gene3D" id="3.30.70.270">
    <property type="match status" value="2"/>
</dbReference>
<keyword evidence="15" id="KW-1185">Reference proteome</keyword>
<dbReference type="InterPro" id="IPR051320">
    <property type="entry name" value="Viral_Replic_Matur_Polypro"/>
</dbReference>
<dbReference type="SUPFAM" id="SSF57756">
    <property type="entry name" value="Retrovirus zinc finger-like domains"/>
    <property type="match status" value="1"/>
</dbReference>
<feature type="domain" description="CCHC-type" evidence="12">
    <location>
        <begin position="300"/>
        <end position="316"/>
    </location>
</feature>
<dbReference type="AlphaFoldDB" id="A0A9R1VX11"/>
<protein>
    <recommendedName>
        <fullName evidence="1">RNA-directed DNA polymerase</fullName>
        <ecNumber evidence="1">2.7.7.49</ecNumber>
    </recommendedName>
</protein>
<dbReference type="InterPro" id="IPR028919">
    <property type="entry name" value="Viral_movement"/>
</dbReference>
<sequence length="1123" mass="130247">MPRAEGPYKVVTHVNDNTYKVDLGRDHGVHATFNVGDLSPYLVEDGLDELRSFPFKEGGEDPCMAHEKPKNDANDKLKAKTKLHQQASVKIEAVIDVYKQNSNMYRKPRVFQDGLDYISNKDFTINKKVDIARVSMTKLQLHDISLLDKYTCMYESYLYDIPQRSEYAQWISAYLMKIPIIGETCTDRWKKEATGEIQQTSLSYATKIAKEEIDRICQDRYKQQKLKTISKDCCSILSDFKNFDIGKKNYTKKKYKNKKKYKSFWKKKRRKFSPGKYFKKPSKETPKKTTSCPQGKKKCRCWICNEEGHYANECPNRKKYPDKVKVLQTANNGGYEALEEEYDGASLCLASKFIIPDELWENAPKEISATIANGETIKINKVCRNINLELSGEHFNVPTIYQQNSGIDIIIGNNFCQVYGPFIQWIDRIAFHLNNDMVIIKKVTEAYSKGKPGFLETQEKGSKEKQIPGTNITHEEINKERIISIQTTRFKQIEDLLEKVCSENPIDPNKTKGWMKASIKLIDPKTVIREKPMVYSLQDREEFSKQIKELLDMRLIIESKSPHMSPAFLVNKEAEKRRGKKRMVVNYKAINDATIGDSHNLPNMHELLTLLRGKNIYSSFDCKSGFWQVLLDEESQLLTAFTCPDGLFQWKVLPFGLKQAPSIFQRHMQNALRGLEGFCTVYVDDIMIFSKNEQEHYVHVTQVLRTILKYGIILSKKKAHLFKTKINFLGLEINEGTYCPQKHILEHLHDFPNVLEDKKQLQRFLGVLTYAETYIEKLAAMRKPLQAKLKKDVIWNWSNADTDYIKKIKKVLINFPKLYLPNIEDSLIIETDASDEFWGGVLKAKNPKNEEQICRYTSGSFKAAEKNYHSNEKELLAVKRVITKFSVYLTPVNFLVRTDNKNFTYFLRTKIAGDNKLGRLIRWQEWFSRYTFTVEHLARNKNVLADCLTRDFRQDCILGAAKGNLAYQKFMFSVYPKFALDLKSANIDKTLSFIHHFERSDLMSPGDKPFTITYLIGYALTNSHHSIDYKKDEYIELDDVFSEIGHVKDKQFCDINPQENSWVLNIARNKKALGETLRPRISMDSLHIGESSERKDNNLIRNMSLKIDSLRQNIKQITDIINE</sequence>
<dbReference type="GO" id="GO:0004190">
    <property type="term" value="F:aspartic-type endopeptidase activity"/>
    <property type="evidence" value="ECO:0007669"/>
    <property type="project" value="UniProtKB-KW"/>
</dbReference>
<evidence type="ECO:0000259" key="12">
    <source>
        <dbReference type="PROSITE" id="PS50158"/>
    </source>
</evidence>
<evidence type="ECO:0000256" key="6">
    <source>
        <dbReference type="ARBA" id="ARBA00022750"/>
    </source>
</evidence>
<dbReference type="InterPro" id="IPR043128">
    <property type="entry name" value="Rev_trsase/Diguanyl_cyclase"/>
</dbReference>
<dbReference type="EC" id="2.7.7.49" evidence="1"/>
<evidence type="ECO:0000256" key="5">
    <source>
        <dbReference type="ARBA" id="ARBA00022722"/>
    </source>
</evidence>
<evidence type="ECO:0000259" key="13">
    <source>
        <dbReference type="PROSITE" id="PS50878"/>
    </source>
</evidence>
<dbReference type="PRINTS" id="PR00731">
    <property type="entry name" value="CAULIMOPTASE"/>
</dbReference>
<evidence type="ECO:0000313" key="15">
    <source>
        <dbReference type="Proteomes" id="UP000235145"/>
    </source>
</evidence>
<dbReference type="InterPro" id="IPR001878">
    <property type="entry name" value="Znf_CCHC"/>
</dbReference>
<keyword evidence="11" id="KW-0863">Zinc-finger</keyword>
<dbReference type="SMART" id="SM00343">
    <property type="entry name" value="ZnF_C2HC"/>
    <property type="match status" value="1"/>
</dbReference>
<dbReference type="GO" id="GO:0004519">
    <property type="term" value="F:endonuclease activity"/>
    <property type="evidence" value="ECO:0007669"/>
    <property type="project" value="UniProtKB-KW"/>
</dbReference>
<dbReference type="GO" id="GO:0003964">
    <property type="term" value="F:RNA-directed DNA polymerase activity"/>
    <property type="evidence" value="ECO:0007669"/>
    <property type="project" value="UniProtKB-KW"/>
</dbReference>
<keyword evidence="8" id="KW-0378">Hydrolase</keyword>
<evidence type="ECO:0000256" key="4">
    <source>
        <dbReference type="ARBA" id="ARBA00022695"/>
    </source>
</evidence>
<dbReference type="Gene3D" id="3.10.10.10">
    <property type="entry name" value="HIV Type 1 Reverse Transcriptase, subunit A, domain 1"/>
    <property type="match status" value="1"/>
</dbReference>
<evidence type="ECO:0000256" key="8">
    <source>
        <dbReference type="ARBA" id="ARBA00022801"/>
    </source>
</evidence>
<dbReference type="Pfam" id="PF00078">
    <property type="entry name" value="RVT_1"/>
    <property type="match status" value="1"/>
</dbReference>
<dbReference type="GO" id="GO:0006508">
    <property type="term" value="P:proteolysis"/>
    <property type="evidence" value="ECO:0007669"/>
    <property type="project" value="UniProtKB-KW"/>
</dbReference>
<dbReference type="Pfam" id="PF02160">
    <property type="entry name" value="Peptidase_A3"/>
    <property type="match status" value="1"/>
</dbReference>
<dbReference type="InterPro" id="IPR041373">
    <property type="entry name" value="RT_RNaseH"/>
</dbReference>
<keyword evidence="9" id="KW-0695">RNA-directed DNA polymerase</keyword>
<keyword evidence="11" id="KW-0479">Metal-binding</keyword>
<keyword evidence="2" id="KW-0645">Protease</keyword>